<evidence type="ECO:0000256" key="2">
    <source>
        <dbReference type="ARBA" id="ARBA00023295"/>
    </source>
</evidence>
<name>A0A4Q1BZP5_9BACT</name>
<keyword evidence="1 5" id="KW-0378">Hydrolase</keyword>
<feature type="chain" id="PRO_5020740299" evidence="3">
    <location>
        <begin position="18"/>
        <end position="315"/>
    </location>
</feature>
<dbReference type="GO" id="GO:0008477">
    <property type="term" value="F:purine nucleosidase activity"/>
    <property type="evidence" value="ECO:0007669"/>
    <property type="project" value="TreeGrafter"/>
</dbReference>
<reference evidence="5 6" key="1">
    <citation type="submission" date="2019-01" db="EMBL/GenBank/DDBJ databases">
        <title>Cytophagaceae bacterium strain CAR-16.</title>
        <authorList>
            <person name="Chen W.-M."/>
        </authorList>
    </citation>
    <scope>NUCLEOTIDE SEQUENCE [LARGE SCALE GENOMIC DNA]</scope>
    <source>
        <strain evidence="5 6">CAR-16</strain>
    </source>
</reference>
<keyword evidence="6" id="KW-1185">Reference proteome</keyword>
<dbReference type="EMBL" id="SDHY01000004">
    <property type="protein sequence ID" value="RXK48969.1"/>
    <property type="molecule type" value="Genomic_DNA"/>
</dbReference>
<dbReference type="SUPFAM" id="SSF53590">
    <property type="entry name" value="Nucleoside hydrolase"/>
    <property type="match status" value="1"/>
</dbReference>
<proteinExistence type="predicted"/>
<dbReference type="AlphaFoldDB" id="A0A4Q1BZP5"/>
<dbReference type="InterPro" id="IPR023186">
    <property type="entry name" value="IUNH"/>
</dbReference>
<accession>A0A4Q1BZP5</accession>
<gene>
    <name evidence="5" type="ORF">ESB04_08450</name>
</gene>
<dbReference type="Gene3D" id="3.90.245.10">
    <property type="entry name" value="Ribonucleoside hydrolase-like"/>
    <property type="match status" value="1"/>
</dbReference>
<dbReference type="GO" id="GO:0005829">
    <property type="term" value="C:cytosol"/>
    <property type="evidence" value="ECO:0007669"/>
    <property type="project" value="TreeGrafter"/>
</dbReference>
<dbReference type="PANTHER" id="PTHR12304:SF4">
    <property type="entry name" value="URIDINE NUCLEOSIDASE"/>
    <property type="match status" value="1"/>
</dbReference>
<organism evidence="5 6">
    <name type="scientific">Aquirufa rosea</name>
    <dbReference type="NCBI Taxonomy" id="2509241"/>
    <lineage>
        <taxon>Bacteria</taxon>
        <taxon>Pseudomonadati</taxon>
        <taxon>Bacteroidota</taxon>
        <taxon>Cytophagia</taxon>
        <taxon>Cytophagales</taxon>
        <taxon>Flectobacillaceae</taxon>
        <taxon>Aquirufa</taxon>
    </lineage>
</organism>
<evidence type="ECO:0000256" key="1">
    <source>
        <dbReference type="ARBA" id="ARBA00022801"/>
    </source>
</evidence>
<dbReference type="InterPro" id="IPR001910">
    <property type="entry name" value="Inosine/uridine_hydrolase_dom"/>
</dbReference>
<sequence>MKKLLLLFLCIPMFLTAQTKKQKVIFDCDLGDDIDDAYALAYLLTQQDKLEILGITTCYGRTDDRARLALKMLYETGQEHIPVYIGRNTSHVDKRANWYADQFSWAKGFEKLKPQSKPAADFIMEQIKKYPNEVVIFSVGPVTNFADIIQKDPKILQKAKHIYAMFGSFDVGYNQKKPIDAEWNVKVDIPASKQFVQSGTSITYAGTDVTSQVKLSAENRRILKEKNTPLTNALTELYRLWGHETPTLFDPVAIAMLLHPDLFQTEKRNIMVDDQGYTRSTQAKPNAVVGIKIQEAKVLKILMNHYLKQSFAKKP</sequence>
<evidence type="ECO:0000259" key="4">
    <source>
        <dbReference type="Pfam" id="PF01156"/>
    </source>
</evidence>
<evidence type="ECO:0000313" key="5">
    <source>
        <dbReference type="EMBL" id="RXK48969.1"/>
    </source>
</evidence>
<dbReference type="RefSeq" id="WP_129027293.1">
    <property type="nucleotide sequence ID" value="NZ_SDHY01000004.1"/>
</dbReference>
<evidence type="ECO:0000256" key="3">
    <source>
        <dbReference type="SAM" id="SignalP"/>
    </source>
</evidence>
<protein>
    <submittedName>
        <fullName evidence="5">Nucleoside hydrolase</fullName>
    </submittedName>
</protein>
<dbReference type="OrthoDB" id="9797882at2"/>
<dbReference type="InterPro" id="IPR036452">
    <property type="entry name" value="Ribo_hydro-like"/>
</dbReference>
<dbReference type="PANTHER" id="PTHR12304">
    <property type="entry name" value="INOSINE-URIDINE PREFERRING NUCLEOSIDE HYDROLASE"/>
    <property type="match status" value="1"/>
</dbReference>
<keyword evidence="2" id="KW-0326">Glycosidase</keyword>
<evidence type="ECO:0000313" key="6">
    <source>
        <dbReference type="Proteomes" id="UP000289455"/>
    </source>
</evidence>
<dbReference type="GO" id="GO:0006152">
    <property type="term" value="P:purine nucleoside catabolic process"/>
    <property type="evidence" value="ECO:0007669"/>
    <property type="project" value="TreeGrafter"/>
</dbReference>
<comment type="caution">
    <text evidence="5">The sequence shown here is derived from an EMBL/GenBank/DDBJ whole genome shotgun (WGS) entry which is preliminary data.</text>
</comment>
<dbReference type="Pfam" id="PF01156">
    <property type="entry name" value="IU_nuc_hydro"/>
    <property type="match status" value="1"/>
</dbReference>
<keyword evidence="3" id="KW-0732">Signal</keyword>
<feature type="signal peptide" evidence="3">
    <location>
        <begin position="1"/>
        <end position="17"/>
    </location>
</feature>
<feature type="domain" description="Inosine/uridine-preferring nucleoside hydrolase" evidence="4">
    <location>
        <begin position="24"/>
        <end position="298"/>
    </location>
</feature>
<dbReference type="Proteomes" id="UP000289455">
    <property type="component" value="Unassembled WGS sequence"/>
</dbReference>